<accession>A0A1H4CI92</accession>
<keyword evidence="5" id="KW-1185">Reference proteome</keyword>
<dbReference type="Proteomes" id="UP000199394">
    <property type="component" value="Unassembled WGS sequence"/>
</dbReference>
<dbReference type="PANTHER" id="PTHR11715">
    <property type="entry name" value="GLYCINE CLEAVAGE SYSTEM H PROTEIN"/>
    <property type="match status" value="1"/>
</dbReference>
<evidence type="ECO:0000313" key="5">
    <source>
        <dbReference type="Proteomes" id="UP000199394"/>
    </source>
</evidence>
<dbReference type="Pfam" id="PF08859">
    <property type="entry name" value="DGC"/>
    <property type="match status" value="1"/>
</dbReference>
<dbReference type="InterPro" id="IPR003016">
    <property type="entry name" value="2-oxoA_DH_lipoyl-BS"/>
</dbReference>
<dbReference type="OrthoDB" id="9796712at2"/>
<organism evidence="4 5">
    <name type="scientific">Eubacterium aggregans</name>
    <dbReference type="NCBI Taxonomy" id="81409"/>
    <lineage>
        <taxon>Bacteria</taxon>
        <taxon>Bacillati</taxon>
        <taxon>Bacillota</taxon>
        <taxon>Clostridia</taxon>
        <taxon>Eubacteriales</taxon>
        <taxon>Eubacteriaceae</taxon>
        <taxon>Eubacterium</taxon>
    </lineage>
</organism>
<dbReference type="InterPro" id="IPR033753">
    <property type="entry name" value="GCV_H/Fam206"/>
</dbReference>
<dbReference type="GO" id="GO:0009249">
    <property type="term" value="P:protein lipoylation"/>
    <property type="evidence" value="ECO:0007669"/>
    <property type="project" value="TreeGrafter"/>
</dbReference>
<dbReference type="GO" id="GO:0005960">
    <property type="term" value="C:glycine cleavage complex"/>
    <property type="evidence" value="ECO:0007669"/>
    <property type="project" value="InterPro"/>
</dbReference>
<dbReference type="GO" id="GO:0019464">
    <property type="term" value="P:glycine decarboxylation via glycine cleavage system"/>
    <property type="evidence" value="ECO:0007669"/>
    <property type="project" value="InterPro"/>
</dbReference>
<dbReference type="GO" id="GO:0005737">
    <property type="term" value="C:cytoplasm"/>
    <property type="evidence" value="ECO:0007669"/>
    <property type="project" value="TreeGrafter"/>
</dbReference>
<dbReference type="AlphaFoldDB" id="A0A1H4CI92"/>
<dbReference type="InterPro" id="IPR011053">
    <property type="entry name" value="Single_hybrid_motif"/>
</dbReference>
<evidence type="ECO:0000313" key="4">
    <source>
        <dbReference type="EMBL" id="SEA59792.1"/>
    </source>
</evidence>
<gene>
    <name evidence="4" type="ORF">SAMN04515656_11558</name>
</gene>
<dbReference type="PROSITE" id="PS00189">
    <property type="entry name" value="LIPOYL"/>
    <property type="match status" value="1"/>
</dbReference>
<dbReference type="EMBL" id="FNRK01000015">
    <property type="protein sequence ID" value="SEA59792.1"/>
    <property type="molecule type" value="Genomic_DNA"/>
</dbReference>
<evidence type="ECO:0000256" key="1">
    <source>
        <dbReference type="ARBA" id="ARBA00009249"/>
    </source>
</evidence>
<protein>
    <submittedName>
        <fullName evidence="4">Glycine cleavage system H protein</fullName>
    </submittedName>
</protein>
<name>A0A1H4CI92_9FIRM</name>
<dbReference type="InterPro" id="IPR000089">
    <property type="entry name" value="Biotin_lipoyl"/>
</dbReference>
<dbReference type="InterPro" id="IPR002930">
    <property type="entry name" value="GCV_H"/>
</dbReference>
<dbReference type="STRING" id="81409.SAMN04515656_11558"/>
<proteinExistence type="inferred from homology"/>
<dbReference type="PANTHER" id="PTHR11715:SF3">
    <property type="entry name" value="GLYCINE CLEAVAGE SYSTEM H PROTEIN-RELATED"/>
    <property type="match status" value="1"/>
</dbReference>
<dbReference type="InterPro" id="IPR014958">
    <property type="entry name" value="DGC"/>
</dbReference>
<dbReference type="PROSITE" id="PS50968">
    <property type="entry name" value="BIOTINYL_LIPOYL"/>
    <property type="match status" value="1"/>
</dbReference>
<reference evidence="4 5" key="1">
    <citation type="submission" date="2016-10" db="EMBL/GenBank/DDBJ databases">
        <authorList>
            <person name="de Groot N.N."/>
        </authorList>
    </citation>
    <scope>NUCLEOTIDE SEQUENCE [LARGE SCALE GENOMIC DNA]</scope>
    <source>
        <strain evidence="4 5">SR12</strain>
    </source>
</reference>
<evidence type="ECO:0000259" key="3">
    <source>
        <dbReference type="PROSITE" id="PS50968"/>
    </source>
</evidence>
<dbReference type="Pfam" id="PF01597">
    <property type="entry name" value="GCV_H"/>
    <property type="match status" value="1"/>
</dbReference>
<dbReference type="RefSeq" id="WP_090308092.1">
    <property type="nucleotide sequence ID" value="NZ_FNRK01000015.1"/>
</dbReference>
<sequence length="285" mass="30910">MSPSYAILPCNGLDKPAGHLSTVAAKAILATGEHHLVCPVLCHTAPKRYAKDFEGGELLVIDGCNTRCASKLAAEQGLKISKRLNISADAVALNLAAALAEDAPEAMCKALIDALIAKVSSDEDAAKERTPNNAYPEAVSFTSFTKGKFIFKVPEADYHFNENDCWVLRVGDHARIGVSDFIQQNLSDILFVDLPSVGATIEQFGELGSIESGKSIFELVSPVSGVVTAVNTALDESPERVNDYPYTQGWIAEVQLTDWDEDSDLLLDSQDYFEIMKKKVEELNV</sequence>
<evidence type="ECO:0000256" key="2">
    <source>
        <dbReference type="ARBA" id="ARBA00022823"/>
    </source>
</evidence>
<comment type="similarity">
    <text evidence="1">Belongs to the GcvH family.</text>
</comment>
<dbReference type="CDD" id="cd06848">
    <property type="entry name" value="GCS_H"/>
    <property type="match status" value="1"/>
</dbReference>
<feature type="domain" description="Lipoyl-binding" evidence="3">
    <location>
        <begin position="173"/>
        <end position="255"/>
    </location>
</feature>
<keyword evidence="2" id="KW-0450">Lipoyl</keyword>
<dbReference type="Gene3D" id="2.40.50.100">
    <property type="match status" value="1"/>
</dbReference>
<dbReference type="SUPFAM" id="SSF51230">
    <property type="entry name" value="Single hybrid motif"/>
    <property type="match status" value="1"/>
</dbReference>